<keyword evidence="5 6" id="KW-0067">ATP-binding</keyword>
<dbReference type="Pfam" id="PF00027">
    <property type="entry name" value="cNMP_binding"/>
    <property type="match status" value="1"/>
</dbReference>
<dbReference type="PANTHER" id="PTHR24353">
    <property type="entry name" value="CYCLIC NUCLEOTIDE-DEPENDENT PROTEIN KINASE"/>
    <property type="match status" value="1"/>
</dbReference>
<reference evidence="10" key="1">
    <citation type="journal article" date="2021" name="Sci. Rep.">
        <title>Diploid genomic architecture of Nitzschia inconspicua, an elite biomass production diatom.</title>
        <authorList>
            <person name="Oliver A."/>
            <person name="Podell S."/>
            <person name="Pinowska A."/>
            <person name="Traller J.C."/>
            <person name="Smith S.R."/>
            <person name="McClure R."/>
            <person name="Beliaev A."/>
            <person name="Bohutskyi P."/>
            <person name="Hill E.A."/>
            <person name="Rabines A."/>
            <person name="Zheng H."/>
            <person name="Allen L.Z."/>
            <person name="Kuo A."/>
            <person name="Grigoriev I.V."/>
            <person name="Allen A.E."/>
            <person name="Hazlebeck D."/>
            <person name="Allen E.E."/>
        </authorList>
    </citation>
    <scope>NUCLEOTIDE SEQUENCE</scope>
    <source>
        <strain evidence="10">Hildebrandi</strain>
    </source>
</reference>
<dbReference type="EMBL" id="JAGRRH010000123">
    <property type="protein sequence ID" value="KAG7336481.1"/>
    <property type="molecule type" value="Genomic_DNA"/>
</dbReference>
<gene>
    <name evidence="10" type="ORF">IV203_024847</name>
    <name evidence="11" type="ORF">IV203_027530</name>
</gene>
<dbReference type="OrthoDB" id="354826at2759"/>
<dbReference type="InterPro" id="IPR045270">
    <property type="entry name" value="STKc_AGC"/>
</dbReference>
<dbReference type="InterPro" id="IPR000595">
    <property type="entry name" value="cNMP-bd_dom"/>
</dbReference>
<evidence type="ECO:0000259" key="8">
    <source>
        <dbReference type="PROSITE" id="PS50011"/>
    </source>
</evidence>
<keyword evidence="1" id="KW-0723">Serine/threonine-protein kinase</keyword>
<evidence type="ECO:0000313" key="12">
    <source>
        <dbReference type="Proteomes" id="UP000693970"/>
    </source>
</evidence>
<evidence type="ECO:0000313" key="11">
    <source>
        <dbReference type="EMBL" id="KAG7369784.1"/>
    </source>
</evidence>
<dbReference type="PROSITE" id="PS00107">
    <property type="entry name" value="PROTEIN_KINASE_ATP"/>
    <property type="match status" value="1"/>
</dbReference>
<dbReference type="GO" id="GO:0004691">
    <property type="term" value="F:cAMP-dependent protein kinase activity"/>
    <property type="evidence" value="ECO:0007669"/>
    <property type="project" value="TreeGrafter"/>
</dbReference>
<dbReference type="GO" id="GO:0005952">
    <property type="term" value="C:cAMP-dependent protein kinase complex"/>
    <property type="evidence" value="ECO:0007669"/>
    <property type="project" value="TreeGrafter"/>
</dbReference>
<accession>A0A9K3K4S5</accession>
<keyword evidence="2" id="KW-0808">Transferase</keyword>
<name>A0A9K3K4S5_9STRA</name>
<feature type="compositionally biased region" description="Basic residues" evidence="7">
    <location>
        <begin position="351"/>
        <end position="378"/>
    </location>
</feature>
<dbReference type="GO" id="GO:0005524">
    <property type="term" value="F:ATP binding"/>
    <property type="evidence" value="ECO:0007669"/>
    <property type="project" value="UniProtKB-UniRule"/>
</dbReference>
<dbReference type="PROSITE" id="PS50042">
    <property type="entry name" value="CNMP_BINDING_3"/>
    <property type="match status" value="1"/>
</dbReference>
<keyword evidence="4 10" id="KW-0418">Kinase</keyword>
<dbReference type="InterPro" id="IPR017441">
    <property type="entry name" value="Protein_kinase_ATP_BS"/>
</dbReference>
<feature type="domain" description="Cyclic nucleotide-binding" evidence="9">
    <location>
        <begin position="221"/>
        <end position="322"/>
    </location>
</feature>
<evidence type="ECO:0000256" key="6">
    <source>
        <dbReference type="PROSITE-ProRule" id="PRU10141"/>
    </source>
</evidence>
<dbReference type="Pfam" id="PF00069">
    <property type="entry name" value="Pkinase"/>
    <property type="match status" value="1"/>
</dbReference>
<feature type="region of interest" description="Disordered" evidence="7">
    <location>
        <begin position="332"/>
        <end position="387"/>
    </location>
</feature>
<evidence type="ECO:0000256" key="5">
    <source>
        <dbReference type="ARBA" id="ARBA00022840"/>
    </source>
</evidence>
<reference evidence="10" key="2">
    <citation type="submission" date="2021-04" db="EMBL/GenBank/DDBJ databases">
        <authorList>
            <person name="Podell S."/>
        </authorList>
    </citation>
    <scope>NUCLEOTIDE SEQUENCE</scope>
    <source>
        <strain evidence="10">Hildebrandi</strain>
    </source>
</reference>
<dbReference type="PANTHER" id="PTHR24353:SF143">
    <property type="entry name" value="PROTEIN KINASE DOMAIN-CONTAINING PROTEIN"/>
    <property type="match status" value="1"/>
</dbReference>
<dbReference type="CDD" id="cd00038">
    <property type="entry name" value="CAP_ED"/>
    <property type="match status" value="1"/>
</dbReference>
<feature type="compositionally biased region" description="Basic and acidic residues" evidence="7">
    <location>
        <begin position="332"/>
        <end position="342"/>
    </location>
</feature>
<evidence type="ECO:0000256" key="4">
    <source>
        <dbReference type="ARBA" id="ARBA00022777"/>
    </source>
</evidence>
<dbReference type="SMART" id="SM00100">
    <property type="entry name" value="cNMP"/>
    <property type="match status" value="1"/>
</dbReference>
<dbReference type="InterPro" id="IPR000719">
    <property type="entry name" value="Prot_kinase_dom"/>
</dbReference>
<protein>
    <submittedName>
        <fullName evidence="10">Protein kinase</fullName>
    </submittedName>
</protein>
<evidence type="ECO:0000256" key="3">
    <source>
        <dbReference type="ARBA" id="ARBA00022741"/>
    </source>
</evidence>
<evidence type="ECO:0000256" key="1">
    <source>
        <dbReference type="ARBA" id="ARBA00022527"/>
    </source>
</evidence>
<sequence>MKKKNDSSGSERSVGDDGIKYVAGAVRNENPTQSSIGRSNLVERACAFDPKFDISFNEGKFNTHTAESARRSSWANLFRSEKEPAFLFVSPTLSDQRRKSMEERILGNMRDEQNLLLSRRTPPKTVPRLPKHNRVGPNMKALLDASEHRRTNAVKPVHLRMTNAVKSIFVDKSPINKYAFKLKKVCAPKLKVSAEAFQPPVNPKTSWQRSLLHKAISDNFLLKNTHKKTEEALVDAMETVTVPKGGILAKQGDSSEQEDNFYVLQEGKVEFLLDNQRVKTAKAGESFGEERLLLRVPNETTVKAMESSILLRLNQYDFRSIMEKTIAEEWEEESQRGKKEQAEASTQQQARKVHKKDTHKPIKKIQKTIKQKTKKEKKPKGPELFDPKSLEKHSIEFKRQVEIRRSIKKHAKNTDDLEFISVLGEGQFGEVWLVAAILPDIDPSRQEFALKIQNKNDEEIRDDAVAEIYQEINVLKQIHHPFIVNLVNVYESDDSIDMLLGLIPGGELWDQIHVENEHGKWTSGISERRARFISYVLADTLAFVHSRELLFRDLKPENIMIDKDGYPILIDFGFAKKVPKGSLTFTFCGTPNYVAPEIIQNTGQSVGVDHWALGVVIYEMISGENPFFCDDMCQVELYETIVSEAPYAMRDDKAASDQVLNIIDKLLQKNPKKRLGYDSPMELLLDPWFKGMPDLNDIRTKRVKAPTEEDADQTLSFEEENTFASSEEAEDMAPMEGKIEEDVGVIGELPLSPVKTMNDSSKWIINSTSKGKLKGYYVSPKTPLQRTTSRERRDLLNKKLVDVISLDGNAVEIDKPAKRHTNAAKK</sequence>
<feature type="domain" description="Protein kinase" evidence="8">
    <location>
        <begin position="417"/>
        <end position="689"/>
    </location>
</feature>
<organism evidence="10 12">
    <name type="scientific">Nitzschia inconspicua</name>
    <dbReference type="NCBI Taxonomy" id="303405"/>
    <lineage>
        <taxon>Eukaryota</taxon>
        <taxon>Sar</taxon>
        <taxon>Stramenopiles</taxon>
        <taxon>Ochrophyta</taxon>
        <taxon>Bacillariophyta</taxon>
        <taxon>Bacillariophyceae</taxon>
        <taxon>Bacillariophycidae</taxon>
        <taxon>Bacillariales</taxon>
        <taxon>Bacillariaceae</taxon>
        <taxon>Nitzschia</taxon>
    </lineage>
</organism>
<dbReference type="FunFam" id="1.10.510.10:FF:000571">
    <property type="entry name" value="Maternal embryonic leucine zipper kinase"/>
    <property type="match status" value="1"/>
</dbReference>
<dbReference type="EMBL" id="JAGRRH010000005">
    <property type="protein sequence ID" value="KAG7369784.1"/>
    <property type="molecule type" value="Genomic_DNA"/>
</dbReference>
<evidence type="ECO:0000259" key="9">
    <source>
        <dbReference type="PROSITE" id="PS50042"/>
    </source>
</evidence>
<dbReference type="PROSITE" id="PS50011">
    <property type="entry name" value="PROTEIN_KINASE_DOM"/>
    <property type="match status" value="1"/>
</dbReference>
<evidence type="ECO:0000256" key="2">
    <source>
        <dbReference type="ARBA" id="ARBA00022679"/>
    </source>
</evidence>
<dbReference type="CDD" id="cd05123">
    <property type="entry name" value="STKc_AGC"/>
    <property type="match status" value="1"/>
</dbReference>
<dbReference type="AlphaFoldDB" id="A0A9K3K4S5"/>
<keyword evidence="12" id="KW-1185">Reference proteome</keyword>
<dbReference type="SMART" id="SM00220">
    <property type="entry name" value="S_TKc"/>
    <property type="match status" value="1"/>
</dbReference>
<evidence type="ECO:0000256" key="7">
    <source>
        <dbReference type="SAM" id="MobiDB-lite"/>
    </source>
</evidence>
<feature type="binding site" evidence="6">
    <location>
        <position position="451"/>
    </location>
    <ligand>
        <name>ATP</name>
        <dbReference type="ChEBI" id="CHEBI:30616"/>
    </ligand>
</feature>
<comment type="caution">
    <text evidence="10">The sequence shown here is derived from an EMBL/GenBank/DDBJ whole genome shotgun (WGS) entry which is preliminary data.</text>
</comment>
<proteinExistence type="predicted"/>
<keyword evidence="3 6" id="KW-0547">Nucleotide-binding</keyword>
<evidence type="ECO:0000313" key="10">
    <source>
        <dbReference type="EMBL" id="KAG7336481.1"/>
    </source>
</evidence>
<dbReference type="Proteomes" id="UP000693970">
    <property type="component" value="Unassembled WGS sequence"/>
</dbReference>